<dbReference type="AlphaFoldDB" id="A0A3B0Z6W9"/>
<sequence length="753" mass="83314">MLPTETFINLDEIQLYEKSVNDFDRGKMDPDRFMALRLQHGIYGQRQEGVHMVRVKVPGGRLNAAQCRAIAHCLTHYSDTDNVSVTTRQDIQLHFIPLKKTSQVMRTLAYAGLTTREACGNTVRNITACPMAGVCPKEHIDMLSLTEETTAQFLRRPLIQHLPRKFKISLSGCEADCALGSMHDVGLVANNDKSFKLLAGGGLGHKPRVAISVLDHLQEHELTPAIEALITLHNKHSDRKRRAKSRLKFLVEHFGPDEFRRQFMLEFERCKQLYTDNITNELQWRKPTDGVVCGSGVPLEITRQHDGLYAIPLALTLGALNSEQLAGVALLLEAKQIREIRTSIDQNILAIGVDKQELSQVLQKLHDLSLQPPNMGDKVIACPGTTTCRLGITASRTLAKKLSGGKDNLHIAVSGCHNGCAQHHIADIGLHGEAKRRYGKLVPSYALHLGGDGKSDMKIGIKGPTIPVIRAEDTIAQLQFAYANNAKNAESFTTWSQRKGSDYFGHLLAKLSEVSEDDLENVCRDHGEDHPFKVLPLGGGECAGAAQDFVASSFSEALNEQAYRNVFIQQKKWDEANECCVQMLKLCGSALLFLCGEKTPETVESLASALQKSLPEEKLGSQLAGLLTTLKEAHLTCNSGVFIDLKSEIDDWTQLAGKLCQNRDEQLDLGIEREASTSHDALTIDLSTFECPLHFVKARNEMRKLEHGDIVTFLFESGEPSHQVTVSLKKEGHDILTSEVRGDLTYITVKKEA</sequence>
<dbReference type="GO" id="GO:0020037">
    <property type="term" value="F:heme binding"/>
    <property type="evidence" value="ECO:0007669"/>
    <property type="project" value="InterPro"/>
</dbReference>
<dbReference type="Pfam" id="PF01077">
    <property type="entry name" value="NIR_SIR"/>
    <property type="match status" value="1"/>
</dbReference>
<dbReference type="Gene3D" id="3.30.413.10">
    <property type="entry name" value="Sulfite Reductase Hemoprotein, domain 1"/>
    <property type="match status" value="2"/>
</dbReference>
<evidence type="ECO:0000313" key="10">
    <source>
        <dbReference type="EMBL" id="VAW83312.1"/>
    </source>
</evidence>
<feature type="domain" description="Nitrite/sulphite reductase 4Fe-4S" evidence="7">
    <location>
        <begin position="119"/>
        <end position="268"/>
    </location>
</feature>
<dbReference type="PANTHER" id="PTHR32439:SF9">
    <property type="entry name" value="BLR3264 PROTEIN"/>
    <property type="match status" value="1"/>
</dbReference>
<dbReference type="Gene3D" id="3.30.110.40">
    <property type="entry name" value="TusA-like domain"/>
    <property type="match status" value="1"/>
</dbReference>
<feature type="domain" description="Nitrite/Sulfite reductase ferredoxin-like" evidence="9">
    <location>
        <begin position="304"/>
        <end position="367"/>
    </location>
</feature>
<evidence type="ECO:0000259" key="9">
    <source>
        <dbReference type="Pfam" id="PF03460"/>
    </source>
</evidence>
<dbReference type="InterPro" id="IPR006066">
    <property type="entry name" value="NO2/SO3_Rdtase_FeS/sirohaem_BS"/>
</dbReference>
<dbReference type="SUPFAM" id="SSF64307">
    <property type="entry name" value="SirA-like"/>
    <property type="match status" value="1"/>
</dbReference>
<evidence type="ECO:0000256" key="1">
    <source>
        <dbReference type="ARBA" id="ARBA00022485"/>
    </source>
</evidence>
<feature type="domain" description="UPF0033" evidence="8">
    <location>
        <begin position="683"/>
        <end position="751"/>
    </location>
</feature>
<evidence type="ECO:0000256" key="6">
    <source>
        <dbReference type="ARBA" id="ARBA00023014"/>
    </source>
</evidence>
<keyword evidence="1" id="KW-0004">4Fe-4S</keyword>
<dbReference type="Pfam" id="PF01206">
    <property type="entry name" value="TusA"/>
    <property type="match status" value="1"/>
</dbReference>
<dbReference type="GO" id="GO:0050311">
    <property type="term" value="F:sulfite reductase (ferredoxin) activity"/>
    <property type="evidence" value="ECO:0007669"/>
    <property type="project" value="UniProtKB-EC"/>
</dbReference>
<dbReference type="GO" id="GO:0051539">
    <property type="term" value="F:4 iron, 4 sulfur cluster binding"/>
    <property type="evidence" value="ECO:0007669"/>
    <property type="project" value="UniProtKB-KW"/>
</dbReference>
<name>A0A3B0Z6W9_9ZZZZ</name>
<keyword evidence="2" id="KW-0349">Heme</keyword>
<evidence type="ECO:0000256" key="2">
    <source>
        <dbReference type="ARBA" id="ARBA00022617"/>
    </source>
</evidence>
<evidence type="ECO:0000259" key="7">
    <source>
        <dbReference type="Pfam" id="PF01077"/>
    </source>
</evidence>
<dbReference type="PANTHER" id="PTHR32439">
    <property type="entry name" value="FERREDOXIN--NITRITE REDUCTASE, CHLOROPLASTIC"/>
    <property type="match status" value="1"/>
</dbReference>
<feature type="domain" description="Nitrite/Sulfite reductase ferredoxin-like" evidence="9">
    <location>
        <begin position="43"/>
        <end position="109"/>
    </location>
</feature>
<keyword evidence="5" id="KW-0408">Iron</keyword>
<evidence type="ECO:0000256" key="3">
    <source>
        <dbReference type="ARBA" id="ARBA00022723"/>
    </source>
</evidence>
<gene>
    <name evidence="10" type="ORF">MNBD_GAMMA16-419</name>
</gene>
<dbReference type="InterPro" id="IPR036136">
    <property type="entry name" value="Nit/Sulf_reduc_fer-like_dom_sf"/>
</dbReference>
<reference evidence="10" key="1">
    <citation type="submission" date="2018-06" db="EMBL/GenBank/DDBJ databases">
        <authorList>
            <person name="Zhirakovskaya E."/>
        </authorList>
    </citation>
    <scope>NUCLEOTIDE SEQUENCE</scope>
</reference>
<keyword evidence="4 10" id="KW-0560">Oxidoreductase</keyword>
<proteinExistence type="predicted"/>
<dbReference type="Pfam" id="PF03460">
    <property type="entry name" value="NIR_SIR_ferr"/>
    <property type="match status" value="2"/>
</dbReference>
<dbReference type="Gene3D" id="3.90.480.10">
    <property type="entry name" value="Sulfite Reductase Hemoprotein,Domain 2"/>
    <property type="match status" value="1"/>
</dbReference>
<evidence type="ECO:0000256" key="4">
    <source>
        <dbReference type="ARBA" id="ARBA00023002"/>
    </source>
</evidence>
<keyword evidence="3" id="KW-0479">Metal-binding</keyword>
<keyword evidence="6" id="KW-0411">Iron-sulfur</keyword>
<accession>A0A3B0Z6W9</accession>
<evidence type="ECO:0000256" key="5">
    <source>
        <dbReference type="ARBA" id="ARBA00023004"/>
    </source>
</evidence>
<protein>
    <submittedName>
        <fullName evidence="10">Ferredoxin--sulfite reductase</fullName>
        <ecNumber evidence="10">1.8.7.1</ecNumber>
    </submittedName>
</protein>
<dbReference type="InterPro" id="IPR001455">
    <property type="entry name" value="TusA-like"/>
</dbReference>
<dbReference type="InterPro" id="IPR005117">
    <property type="entry name" value="NiRdtase/SiRdtase_haem-b_fer"/>
</dbReference>
<dbReference type="InterPro" id="IPR051329">
    <property type="entry name" value="NIR_SIR_4Fe-4S"/>
</dbReference>
<dbReference type="SUPFAM" id="SSF55124">
    <property type="entry name" value="Nitrite/Sulfite reductase N-terminal domain-like"/>
    <property type="match status" value="2"/>
</dbReference>
<evidence type="ECO:0000259" key="8">
    <source>
        <dbReference type="Pfam" id="PF01206"/>
    </source>
</evidence>
<dbReference type="InterPro" id="IPR045854">
    <property type="entry name" value="NO2/SO3_Rdtase_4Fe4S_sf"/>
</dbReference>
<dbReference type="PROSITE" id="PS00365">
    <property type="entry name" value="NIR_SIR"/>
    <property type="match status" value="2"/>
</dbReference>
<dbReference type="InterPro" id="IPR006067">
    <property type="entry name" value="NO2/SO3_Rdtase_4Fe4S_dom"/>
</dbReference>
<dbReference type="EC" id="1.8.7.1" evidence="10"/>
<dbReference type="EMBL" id="UOFO01000003">
    <property type="protein sequence ID" value="VAW83312.1"/>
    <property type="molecule type" value="Genomic_DNA"/>
</dbReference>
<organism evidence="10">
    <name type="scientific">hydrothermal vent metagenome</name>
    <dbReference type="NCBI Taxonomy" id="652676"/>
    <lineage>
        <taxon>unclassified sequences</taxon>
        <taxon>metagenomes</taxon>
        <taxon>ecological metagenomes</taxon>
    </lineage>
</organism>
<dbReference type="CDD" id="cd00291">
    <property type="entry name" value="SirA_YedF_YeeD"/>
    <property type="match status" value="1"/>
</dbReference>
<dbReference type="InterPro" id="IPR036868">
    <property type="entry name" value="TusA-like_sf"/>
</dbReference>
<dbReference type="GO" id="GO:0046872">
    <property type="term" value="F:metal ion binding"/>
    <property type="evidence" value="ECO:0007669"/>
    <property type="project" value="UniProtKB-KW"/>
</dbReference>
<dbReference type="SUPFAM" id="SSF56014">
    <property type="entry name" value="Nitrite and sulphite reductase 4Fe-4S domain-like"/>
    <property type="match status" value="2"/>
</dbReference>